<dbReference type="EMBL" id="JACASE010000018">
    <property type="protein sequence ID" value="KAF6395144.1"/>
    <property type="molecule type" value="Genomic_DNA"/>
</dbReference>
<dbReference type="PANTHER" id="PTHR28581">
    <property type="entry name" value="CONSORTIN"/>
    <property type="match status" value="1"/>
</dbReference>
<feature type="compositionally biased region" description="Polar residues" evidence="1">
    <location>
        <begin position="1"/>
        <end position="13"/>
    </location>
</feature>
<evidence type="ECO:0000313" key="2">
    <source>
        <dbReference type="EMBL" id="KAF6395144.1"/>
    </source>
</evidence>
<dbReference type="GO" id="GO:0005802">
    <property type="term" value="C:trans-Golgi network"/>
    <property type="evidence" value="ECO:0007669"/>
    <property type="project" value="InterPro"/>
</dbReference>
<organism evidence="2 3">
    <name type="scientific">Rousettus aegyptiacus</name>
    <name type="common">Egyptian fruit bat</name>
    <name type="synonym">Pteropus aegyptiacus</name>
    <dbReference type="NCBI Taxonomy" id="9407"/>
    <lineage>
        <taxon>Eukaryota</taxon>
        <taxon>Metazoa</taxon>
        <taxon>Chordata</taxon>
        <taxon>Craniata</taxon>
        <taxon>Vertebrata</taxon>
        <taxon>Euteleostomi</taxon>
        <taxon>Mammalia</taxon>
        <taxon>Eutheria</taxon>
        <taxon>Laurasiatheria</taxon>
        <taxon>Chiroptera</taxon>
        <taxon>Yinpterochiroptera</taxon>
        <taxon>Pteropodoidea</taxon>
        <taxon>Pteropodidae</taxon>
        <taxon>Rousettinae</taxon>
        <taxon>Rousettus</taxon>
    </lineage>
</organism>
<proteinExistence type="predicted"/>
<name>A0A7J8B8X4_ROUAE</name>
<keyword evidence="3" id="KW-1185">Reference proteome</keyword>
<accession>A0A7J8B8X4</accession>
<protein>
    <submittedName>
        <fullName evidence="2">Consortin, connexin sorting protein</fullName>
    </submittedName>
</protein>
<evidence type="ECO:0000256" key="1">
    <source>
        <dbReference type="SAM" id="MobiDB-lite"/>
    </source>
</evidence>
<dbReference type="PANTHER" id="PTHR28581:SF1">
    <property type="entry name" value="CONSORTIN"/>
    <property type="match status" value="1"/>
</dbReference>
<dbReference type="GO" id="GO:0071253">
    <property type="term" value="F:connexin binding"/>
    <property type="evidence" value="ECO:0007669"/>
    <property type="project" value="InterPro"/>
</dbReference>
<dbReference type="GO" id="GO:0005886">
    <property type="term" value="C:plasma membrane"/>
    <property type="evidence" value="ECO:0007669"/>
    <property type="project" value="TreeGrafter"/>
</dbReference>
<evidence type="ECO:0000313" key="3">
    <source>
        <dbReference type="Proteomes" id="UP000593571"/>
    </source>
</evidence>
<dbReference type="GO" id="GO:0042998">
    <property type="term" value="P:positive regulation of Golgi to plasma membrane protein transport"/>
    <property type="evidence" value="ECO:0007669"/>
    <property type="project" value="TreeGrafter"/>
</dbReference>
<feature type="compositionally biased region" description="Basic and acidic residues" evidence="1">
    <location>
        <begin position="90"/>
        <end position="108"/>
    </location>
</feature>
<reference evidence="2 3" key="1">
    <citation type="journal article" date="2020" name="Nature">
        <title>Six reference-quality genomes reveal evolution of bat adaptations.</title>
        <authorList>
            <person name="Jebb D."/>
            <person name="Huang Z."/>
            <person name="Pippel M."/>
            <person name="Hughes G.M."/>
            <person name="Lavrichenko K."/>
            <person name="Devanna P."/>
            <person name="Winkler S."/>
            <person name="Jermiin L.S."/>
            <person name="Skirmuntt E.C."/>
            <person name="Katzourakis A."/>
            <person name="Burkitt-Gray L."/>
            <person name="Ray D.A."/>
            <person name="Sullivan K.A.M."/>
            <person name="Roscito J.G."/>
            <person name="Kirilenko B.M."/>
            <person name="Davalos L.M."/>
            <person name="Corthals A.P."/>
            <person name="Power M.L."/>
            <person name="Jones G."/>
            <person name="Ransome R.D."/>
            <person name="Dechmann D.K.N."/>
            <person name="Locatelli A.G."/>
            <person name="Puechmaille S.J."/>
            <person name="Fedrigo O."/>
            <person name="Jarvis E.D."/>
            <person name="Hiller M."/>
            <person name="Vernes S.C."/>
            <person name="Myers E.W."/>
            <person name="Teeling E.C."/>
        </authorList>
    </citation>
    <scope>NUCLEOTIDE SEQUENCE [LARGE SCALE GENOMIC DNA]</scope>
    <source>
        <strain evidence="2">MRouAeg1</strain>
        <tissue evidence="2">Muscle</tissue>
    </source>
</reference>
<dbReference type="AlphaFoldDB" id="A0A7J8B8X4"/>
<sequence>MDDSETPTCNLQIEPQDGCHPGDSVESTVTHLPSASDENENQLDTEGHERLTSGDSAMGKPEASEQDSLNNNERCTPGWEVAASENLENAPREGPKDGQDFLGKDKRIPGKRSSRNKRGTAKKIPQGLSSGDSTSLMQESVLSAATRAAGEEESAEVDARDQRGAPARALQCLFSLIRGEVEQLDSRALPLCLHQVLHQTLSASLPETLGPVFGMTRNPVLFLLIVSPSVTGEPRSKWPWISGCWEMCILLTIVQAIANFLYLVNKLCANKSQCCKCLVSTNKVSKRH</sequence>
<gene>
    <name evidence="2" type="ORF">HJG63_003097</name>
</gene>
<feature type="region of interest" description="Disordered" evidence="1">
    <location>
        <begin position="1"/>
        <end position="135"/>
    </location>
</feature>
<dbReference type="GO" id="GO:0030133">
    <property type="term" value="C:transport vesicle"/>
    <property type="evidence" value="ECO:0007669"/>
    <property type="project" value="TreeGrafter"/>
</dbReference>
<dbReference type="InterPro" id="IPR042318">
    <property type="entry name" value="Consortin"/>
</dbReference>
<feature type="compositionally biased region" description="Basic residues" evidence="1">
    <location>
        <begin position="109"/>
        <end position="121"/>
    </location>
</feature>
<comment type="caution">
    <text evidence="2">The sequence shown here is derived from an EMBL/GenBank/DDBJ whole genome shotgun (WGS) entry which is preliminary data.</text>
</comment>
<dbReference type="Proteomes" id="UP000593571">
    <property type="component" value="Unassembled WGS sequence"/>
</dbReference>